<dbReference type="Pfam" id="PF14345">
    <property type="entry name" value="GDYXXLXY"/>
    <property type="match status" value="1"/>
</dbReference>
<dbReference type="Proteomes" id="UP000185598">
    <property type="component" value="Unassembled WGS sequence"/>
</dbReference>
<reference evidence="2 3" key="1">
    <citation type="submission" date="2016-09" db="EMBL/GenBank/DDBJ databases">
        <title>Rhizobium oryziradicis sp. nov., isolated from the root of rice.</title>
        <authorList>
            <person name="Zhao J."/>
            <person name="Zhang X."/>
        </authorList>
    </citation>
    <scope>NUCLEOTIDE SEQUENCE [LARGE SCALE GENOMIC DNA]</scope>
    <source>
        <strain evidence="2 3">14971</strain>
    </source>
</reference>
<dbReference type="RefSeq" id="WP_075614824.1">
    <property type="nucleotide sequence ID" value="NZ_JACIED010000001.1"/>
</dbReference>
<protein>
    <submittedName>
        <fullName evidence="1">Putative membrane-anchored protein</fullName>
    </submittedName>
</protein>
<evidence type="ECO:0000313" key="1">
    <source>
        <dbReference type="EMBL" id="MBB4006009.1"/>
    </source>
</evidence>
<comment type="caution">
    <text evidence="2">The sequence shown here is derived from an EMBL/GenBank/DDBJ whole genome shotgun (WGS) entry which is preliminary data.</text>
</comment>
<dbReference type="AlphaFoldDB" id="A0A1Q9A343"/>
<dbReference type="OrthoDB" id="4868247at2"/>
<accession>A0A1Q9A343</accession>
<evidence type="ECO:0000313" key="4">
    <source>
        <dbReference type="Proteomes" id="UP000544107"/>
    </source>
</evidence>
<evidence type="ECO:0000313" key="2">
    <source>
        <dbReference type="EMBL" id="OLP49033.1"/>
    </source>
</evidence>
<dbReference type="InterPro" id="IPR025833">
    <property type="entry name" value="GDYXXLXY"/>
</dbReference>
<sequence length="193" mass="21222">MMQGNHLFRLLSGAVLLAALQTAVIGYQIGERAHILREGREILLRTEAVDPRDLLRGDYVVLSYPISRIPEEKIIGPRPTDGHDVRLHVRVAPEPDGFAVVAEASFADLPEKPGTVVLTSEPLLYYALPEQGDIIPVHYGIERFYVQEGQGKEIEAARNQGAVTVAVRVSSGGKAQIRQLFVGGTPVYREPDF</sequence>
<proteinExistence type="predicted"/>
<keyword evidence="3" id="KW-1185">Reference proteome</keyword>
<gene>
    <name evidence="2" type="ORF">BJF91_18130</name>
    <name evidence="1" type="ORF">GGQ71_000245</name>
</gene>
<evidence type="ECO:0000313" key="3">
    <source>
        <dbReference type="Proteomes" id="UP000185598"/>
    </source>
</evidence>
<dbReference type="EMBL" id="MKIN01000022">
    <property type="protein sequence ID" value="OLP49033.1"/>
    <property type="molecule type" value="Genomic_DNA"/>
</dbReference>
<reference evidence="1 4" key="2">
    <citation type="submission" date="2020-08" db="EMBL/GenBank/DDBJ databases">
        <title>Genomic Encyclopedia of Type Strains, Phase IV (KMG-IV): sequencing the most valuable type-strain genomes for metagenomic binning, comparative biology and taxonomic classification.</title>
        <authorList>
            <person name="Goeker M."/>
        </authorList>
    </citation>
    <scope>NUCLEOTIDE SEQUENCE [LARGE SCALE GENOMIC DNA]</scope>
    <source>
        <strain evidence="1 4">DSM 100021</strain>
    </source>
</reference>
<dbReference type="Proteomes" id="UP000544107">
    <property type="component" value="Unassembled WGS sequence"/>
</dbReference>
<dbReference type="EMBL" id="JACIED010000001">
    <property type="protein sequence ID" value="MBB4006009.1"/>
    <property type="molecule type" value="Genomic_DNA"/>
</dbReference>
<dbReference type="STRING" id="887144.BJF91_18130"/>
<name>A0A1Q9A343_9HYPH</name>
<organism evidence="2 3">
    <name type="scientific">Allorhizobium taibaishanense</name>
    <dbReference type="NCBI Taxonomy" id="887144"/>
    <lineage>
        <taxon>Bacteria</taxon>
        <taxon>Pseudomonadati</taxon>
        <taxon>Pseudomonadota</taxon>
        <taxon>Alphaproteobacteria</taxon>
        <taxon>Hyphomicrobiales</taxon>
        <taxon>Rhizobiaceae</taxon>
        <taxon>Rhizobium/Agrobacterium group</taxon>
        <taxon>Allorhizobium</taxon>
    </lineage>
</organism>